<feature type="binding site" evidence="6">
    <location>
        <position position="26"/>
    </location>
    <ligand>
        <name>Ca(2+)</name>
        <dbReference type="ChEBI" id="CHEBI:29108"/>
        <label>1</label>
    </ligand>
</feature>
<feature type="binding site" evidence="6">
    <location>
        <position position="254"/>
    </location>
    <ligand>
        <name>Ca(2+)</name>
        <dbReference type="ChEBI" id="CHEBI:29108"/>
        <label>1</label>
    </ligand>
</feature>
<dbReference type="InterPro" id="IPR001464">
    <property type="entry name" value="Annexin"/>
</dbReference>
<dbReference type="GeneID" id="107421542"/>
<evidence type="ECO:0000313" key="8">
    <source>
        <dbReference type="Proteomes" id="UP001652623"/>
    </source>
</evidence>
<protein>
    <recommendedName>
        <fullName evidence="7">Annexin</fullName>
    </recommendedName>
</protein>
<comment type="similarity">
    <text evidence="7">Belongs to the annexin family.</text>
</comment>
<dbReference type="FunFam" id="1.10.220.10:FF:000006">
    <property type="entry name" value="Annexin"/>
    <property type="match status" value="1"/>
</dbReference>
<evidence type="ECO:0000256" key="3">
    <source>
        <dbReference type="ARBA" id="ARBA00022837"/>
    </source>
</evidence>
<dbReference type="FunFam" id="1.10.220.10:FF:000001">
    <property type="entry name" value="Annexin"/>
    <property type="match status" value="1"/>
</dbReference>
<reference evidence="9" key="1">
    <citation type="submission" date="2025-08" db="UniProtKB">
        <authorList>
            <consortium name="RefSeq"/>
        </authorList>
    </citation>
    <scope>IDENTIFICATION</scope>
    <source>
        <tissue evidence="9">Seedling</tissue>
    </source>
</reference>
<dbReference type="InterPro" id="IPR009118">
    <property type="entry name" value="AnnexinD_plant"/>
</dbReference>
<dbReference type="FunFam" id="1.10.220.10:FF:000008">
    <property type="entry name" value="Annexin"/>
    <property type="match status" value="1"/>
</dbReference>
<dbReference type="AlphaFoldDB" id="A0A6P4ADI6"/>
<feature type="binding site" evidence="6">
    <location>
        <position position="258"/>
    </location>
    <ligand>
        <name>Ca(2+)</name>
        <dbReference type="ChEBI" id="CHEBI:29108"/>
        <label>1</label>
    </ligand>
</feature>
<dbReference type="GO" id="GO:0009651">
    <property type="term" value="P:response to salt stress"/>
    <property type="evidence" value="ECO:0007669"/>
    <property type="project" value="TreeGrafter"/>
</dbReference>
<feature type="binding site" evidence="6">
    <location>
        <position position="304"/>
    </location>
    <ligand>
        <name>Ca(2+)</name>
        <dbReference type="ChEBI" id="CHEBI:29108"/>
        <label>1</label>
    </ligand>
</feature>
<dbReference type="PRINTS" id="PR00196">
    <property type="entry name" value="ANNEXIN"/>
</dbReference>
<dbReference type="Pfam" id="PF00191">
    <property type="entry name" value="Annexin"/>
    <property type="match status" value="4"/>
</dbReference>
<dbReference type="SUPFAM" id="SSF47874">
    <property type="entry name" value="Annexin"/>
    <property type="match status" value="1"/>
</dbReference>
<accession>A0A6P4ADI6</accession>
<evidence type="ECO:0000256" key="2">
    <source>
        <dbReference type="ARBA" id="ARBA00022737"/>
    </source>
</evidence>
<name>A0A6P4ADI6_ZIZJJ</name>
<evidence type="ECO:0000256" key="6">
    <source>
        <dbReference type="PIRSR" id="PIRSR609118-1"/>
    </source>
</evidence>
<dbReference type="InParanoid" id="A0A6P4ADI6"/>
<organism evidence="8 9">
    <name type="scientific">Ziziphus jujuba</name>
    <name type="common">Chinese jujube</name>
    <name type="synonym">Ziziphus sativa</name>
    <dbReference type="NCBI Taxonomy" id="326968"/>
    <lineage>
        <taxon>Eukaryota</taxon>
        <taxon>Viridiplantae</taxon>
        <taxon>Streptophyta</taxon>
        <taxon>Embryophyta</taxon>
        <taxon>Tracheophyta</taxon>
        <taxon>Spermatophyta</taxon>
        <taxon>Magnoliopsida</taxon>
        <taxon>eudicotyledons</taxon>
        <taxon>Gunneridae</taxon>
        <taxon>Pentapetalae</taxon>
        <taxon>rosids</taxon>
        <taxon>fabids</taxon>
        <taxon>Rosales</taxon>
        <taxon>Rhamnaceae</taxon>
        <taxon>Paliureae</taxon>
        <taxon>Ziziphus</taxon>
    </lineage>
</organism>
<feature type="binding site" evidence="6">
    <location>
        <position position="28"/>
    </location>
    <ligand>
        <name>Ca(2+)</name>
        <dbReference type="ChEBI" id="CHEBI:29108"/>
        <label>1</label>
    </ligand>
</feature>
<dbReference type="SMART" id="SM00335">
    <property type="entry name" value="ANX"/>
    <property type="match status" value="4"/>
</dbReference>
<evidence type="ECO:0000256" key="5">
    <source>
        <dbReference type="ARBA" id="ARBA00023302"/>
    </source>
</evidence>
<dbReference type="InterPro" id="IPR018502">
    <property type="entry name" value="Annexin_repeat"/>
</dbReference>
<feature type="binding site" evidence="6">
    <location>
        <position position="298"/>
    </location>
    <ligand>
        <name>Ca(2+)</name>
        <dbReference type="ChEBI" id="CHEBI:29108"/>
        <label>3</label>
    </ligand>
</feature>
<dbReference type="PANTHER" id="PTHR10502">
    <property type="entry name" value="ANNEXIN"/>
    <property type="match status" value="1"/>
</dbReference>
<dbReference type="PRINTS" id="PR01814">
    <property type="entry name" value="ANNEXINPLANT"/>
</dbReference>
<keyword evidence="4 7" id="KW-0041">Annexin</keyword>
<dbReference type="GO" id="GO:0009408">
    <property type="term" value="P:response to heat"/>
    <property type="evidence" value="ECO:0007669"/>
    <property type="project" value="TreeGrafter"/>
</dbReference>
<feature type="binding site" evidence="6">
    <location>
        <position position="299"/>
    </location>
    <ligand>
        <name>Ca(2+)</name>
        <dbReference type="ChEBI" id="CHEBI:29108"/>
        <label>1</label>
    </ligand>
</feature>
<dbReference type="Proteomes" id="UP001652623">
    <property type="component" value="Chromosome 9"/>
</dbReference>
<keyword evidence="1 6" id="KW-0479">Metal-binding</keyword>
<dbReference type="GO" id="GO:0001786">
    <property type="term" value="F:phosphatidylserine binding"/>
    <property type="evidence" value="ECO:0007669"/>
    <property type="project" value="TreeGrafter"/>
</dbReference>
<dbReference type="PROSITE" id="PS51897">
    <property type="entry name" value="ANNEXIN_2"/>
    <property type="match status" value="4"/>
</dbReference>
<dbReference type="GO" id="GO:0009414">
    <property type="term" value="P:response to water deprivation"/>
    <property type="evidence" value="ECO:0007669"/>
    <property type="project" value="TreeGrafter"/>
</dbReference>
<dbReference type="InterPro" id="IPR037104">
    <property type="entry name" value="Annexin_sf"/>
</dbReference>
<dbReference type="FunFam" id="1.10.220.10:FF:000009">
    <property type="entry name" value="Annexin"/>
    <property type="match status" value="1"/>
</dbReference>
<dbReference type="GO" id="GO:0009409">
    <property type="term" value="P:response to cold"/>
    <property type="evidence" value="ECO:0007669"/>
    <property type="project" value="TreeGrafter"/>
</dbReference>
<gene>
    <name evidence="9" type="primary">LOC107421542</name>
</gene>
<dbReference type="GO" id="GO:0005737">
    <property type="term" value="C:cytoplasm"/>
    <property type="evidence" value="ECO:0007669"/>
    <property type="project" value="TreeGrafter"/>
</dbReference>
<dbReference type="PROSITE" id="PS00223">
    <property type="entry name" value="ANNEXIN_1"/>
    <property type="match status" value="1"/>
</dbReference>
<dbReference type="InterPro" id="IPR018252">
    <property type="entry name" value="Annexin_repeat_CS"/>
</dbReference>
<evidence type="ECO:0000256" key="1">
    <source>
        <dbReference type="ARBA" id="ARBA00022723"/>
    </source>
</evidence>
<dbReference type="PANTHER" id="PTHR10502:SF104">
    <property type="entry name" value="ANNEXIN D1"/>
    <property type="match status" value="1"/>
</dbReference>
<keyword evidence="2 7" id="KW-0677">Repeat</keyword>
<comment type="domain">
    <text evidence="7">A pair of annexin repeats may form one binding site for calcium and phospholipid.</text>
</comment>
<evidence type="ECO:0000313" key="9">
    <source>
        <dbReference type="RefSeq" id="XP_015886286.3"/>
    </source>
</evidence>
<evidence type="ECO:0000256" key="7">
    <source>
        <dbReference type="RuleBase" id="RU003540"/>
    </source>
</evidence>
<proteinExistence type="inferred from homology"/>
<feature type="binding site" evidence="6">
    <location>
        <position position="68"/>
    </location>
    <ligand>
        <name>Ca(2+)</name>
        <dbReference type="ChEBI" id="CHEBI:29108"/>
        <label>1</label>
    </ligand>
</feature>
<feature type="binding site" evidence="6">
    <location>
        <position position="24"/>
    </location>
    <ligand>
        <name>Ca(2+)</name>
        <dbReference type="ChEBI" id="CHEBI:29108"/>
        <label>1</label>
    </ligand>
</feature>
<dbReference type="GO" id="GO:0005509">
    <property type="term" value="F:calcium ion binding"/>
    <property type="evidence" value="ECO:0007669"/>
    <property type="project" value="InterPro"/>
</dbReference>
<dbReference type="KEGG" id="zju:107421542"/>
<keyword evidence="3 6" id="KW-0106">Calcium</keyword>
<evidence type="ECO:0000256" key="4">
    <source>
        <dbReference type="ARBA" id="ARBA00023216"/>
    </source>
</evidence>
<dbReference type="Gene3D" id="1.10.220.10">
    <property type="entry name" value="Annexin"/>
    <property type="match status" value="4"/>
</dbReference>
<dbReference type="GO" id="GO:0005544">
    <property type="term" value="F:calcium-dependent phospholipid binding"/>
    <property type="evidence" value="ECO:0007669"/>
    <property type="project" value="UniProtKB-KW"/>
</dbReference>
<dbReference type="RefSeq" id="XP_015886286.3">
    <property type="nucleotide sequence ID" value="XM_016030800.4"/>
</dbReference>
<keyword evidence="5 7" id="KW-0111">Calcium/phospholipid-binding</keyword>
<dbReference type="GO" id="GO:0005886">
    <property type="term" value="C:plasma membrane"/>
    <property type="evidence" value="ECO:0007669"/>
    <property type="project" value="TreeGrafter"/>
</dbReference>
<keyword evidence="8" id="KW-1185">Reference proteome</keyword>
<sequence>MATLSVPNHVPPVSEDSERLRKAFEGWGTDEATIINILAHRNARQRTTIRQVYAETYGEELLKSLEKELSSDFERIVLLWTLRPAERDALLANEAARKRGNGVYVLLELATTRSSRELFQAREEYHIRFKRSLEEDVAHYITGDYRKLLVPLLTAYRYEGPEVNSSLAHSEAKILREKISEKAYNHEEVIRILTTRSKEQLNATLNHYRDQFGNAINKDLKSDPEDRYLTFLRATIKCLTTPEKYFEKVLRLAIKGLGTDEEGLTRVVVTRAEVDLKRINEEYYRRNSVPLVQAIKGDTSGDYERMLLALLGHEN</sequence>